<proteinExistence type="predicted"/>
<accession>A0ACB9AM08</accession>
<keyword evidence="2" id="KW-1185">Reference proteome</keyword>
<protein>
    <submittedName>
        <fullName evidence="1">Uncharacterized protein</fullName>
    </submittedName>
</protein>
<evidence type="ECO:0000313" key="1">
    <source>
        <dbReference type="EMBL" id="KAI3710776.1"/>
    </source>
</evidence>
<organism evidence="1 2">
    <name type="scientific">Cichorium intybus</name>
    <name type="common">Chicory</name>
    <dbReference type="NCBI Taxonomy" id="13427"/>
    <lineage>
        <taxon>Eukaryota</taxon>
        <taxon>Viridiplantae</taxon>
        <taxon>Streptophyta</taxon>
        <taxon>Embryophyta</taxon>
        <taxon>Tracheophyta</taxon>
        <taxon>Spermatophyta</taxon>
        <taxon>Magnoliopsida</taxon>
        <taxon>eudicotyledons</taxon>
        <taxon>Gunneridae</taxon>
        <taxon>Pentapetalae</taxon>
        <taxon>asterids</taxon>
        <taxon>campanulids</taxon>
        <taxon>Asterales</taxon>
        <taxon>Asteraceae</taxon>
        <taxon>Cichorioideae</taxon>
        <taxon>Cichorieae</taxon>
        <taxon>Cichoriinae</taxon>
        <taxon>Cichorium</taxon>
    </lineage>
</organism>
<reference evidence="2" key="1">
    <citation type="journal article" date="2022" name="Mol. Ecol. Resour.">
        <title>The genomes of chicory, endive, great burdock and yacon provide insights into Asteraceae palaeo-polyploidization history and plant inulin production.</title>
        <authorList>
            <person name="Fan W."/>
            <person name="Wang S."/>
            <person name="Wang H."/>
            <person name="Wang A."/>
            <person name="Jiang F."/>
            <person name="Liu H."/>
            <person name="Zhao H."/>
            <person name="Xu D."/>
            <person name="Zhang Y."/>
        </authorList>
    </citation>
    <scope>NUCLEOTIDE SEQUENCE [LARGE SCALE GENOMIC DNA]</scope>
    <source>
        <strain evidence="2">cv. Punajuju</strain>
    </source>
</reference>
<evidence type="ECO:0000313" key="2">
    <source>
        <dbReference type="Proteomes" id="UP001055811"/>
    </source>
</evidence>
<comment type="caution">
    <text evidence="1">The sequence shown here is derived from an EMBL/GenBank/DDBJ whole genome shotgun (WGS) entry which is preliminary data.</text>
</comment>
<reference evidence="1 2" key="2">
    <citation type="journal article" date="2022" name="Mol. Ecol. Resour.">
        <title>The genomes of chicory, endive, great burdock and yacon provide insights into Asteraceae paleo-polyploidization history and plant inulin production.</title>
        <authorList>
            <person name="Fan W."/>
            <person name="Wang S."/>
            <person name="Wang H."/>
            <person name="Wang A."/>
            <person name="Jiang F."/>
            <person name="Liu H."/>
            <person name="Zhao H."/>
            <person name="Xu D."/>
            <person name="Zhang Y."/>
        </authorList>
    </citation>
    <scope>NUCLEOTIDE SEQUENCE [LARGE SCALE GENOMIC DNA]</scope>
    <source>
        <strain evidence="2">cv. Punajuju</strain>
        <tissue evidence="1">Leaves</tissue>
    </source>
</reference>
<sequence>MLPLCMSLIAHHRRKEFLEANGLLFGFPTTYNSMSDQMKAFFDLTGGLWKEQKLAGGQETTAWFVALSSQGAVDFSELP</sequence>
<name>A0ACB9AM08_CICIN</name>
<gene>
    <name evidence="1" type="ORF">L2E82_40570</name>
</gene>
<dbReference type="EMBL" id="CM042015">
    <property type="protein sequence ID" value="KAI3710776.1"/>
    <property type="molecule type" value="Genomic_DNA"/>
</dbReference>
<dbReference type="Proteomes" id="UP001055811">
    <property type="component" value="Linkage Group LG07"/>
</dbReference>